<reference evidence="1 2" key="1">
    <citation type="submission" date="2018-09" db="EMBL/GenBank/DDBJ databases">
        <authorList>
            <person name="Peiro R."/>
            <person name="Begona"/>
            <person name="Cbmso G."/>
            <person name="Lopez M."/>
            <person name="Gonzalez S."/>
        </authorList>
    </citation>
    <scope>NUCLEOTIDE SEQUENCE [LARGE SCALE GENOMIC DNA]</scope>
</reference>
<dbReference type="AlphaFoldDB" id="A0A3P3ZDA7"/>
<proteinExistence type="predicted"/>
<evidence type="ECO:0000313" key="2">
    <source>
        <dbReference type="Proteomes" id="UP000319462"/>
    </source>
</evidence>
<organism evidence="1 2">
    <name type="scientific">Leishmania braziliensis MHOM/BR/75/M2904</name>
    <dbReference type="NCBI Taxonomy" id="420245"/>
    <lineage>
        <taxon>Eukaryota</taxon>
        <taxon>Discoba</taxon>
        <taxon>Euglenozoa</taxon>
        <taxon>Kinetoplastea</taxon>
        <taxon>Metakinetoplastina</taxon>
        <taxon>Trypanosomatida</taxon>
        <taxon>Trypanosomatidae</taxon>
        <taxon>Leishmaniinae</taxon>
        <taxon>Leishmania</taxon>
        <taxon>Leishmania braziliensis species complex</taxon>
    </lineage>
</organism>
<name>A0A3P3ZDA7_LEIBR</name>
<sequence>MILHTSSTLTAYIRLLEVEGQADALLGLLTSFEGLYEPFGVAPKSFARAVEEVHRRGNGGSGIEEGLDLLACACNRHPFLVPPFVRYVLVRAIKRTSTAAASAKAAVTGAGDRGETSRPVASRLSAAGVEFSAEDVAALL</sequence>
<gene>
    <name evidence="1" type="ORF">LBRM2904_31.0380</name>
</gene>
<dbReference type="EMBL" id="LS997630">
    <property type="protein sequence ID" value="SYZ68233.1"/>
    <property type="molecule type" value="Genomic_DNA"/>
</dbReference>
<protein>
    <submittedName>
        <fullName evidence="1">Hypothetical_protein</fullName>
    </submittedName>
</protein>
<accession>A0A3P3ZDA7</accession>
<evidence type="ECO:0000313" key="1">
    <source>
        <dbReference type="EMBL" id="SYZ68233.1"/>
    </source>
</evidence>
<dbReference type="Proteomes" id="UP000319462">
    <property type="component" value="Chromosome 31"/>
</dbReference>